<dbReference type="RefSeq" id="WP_246084092.1">
    <property type="nucleotide sequence ID" value="NZ_JBHMDG010000047.1"/>
</dbReference>
<dbReference type="InterPro" id="IPR036390">
    <property type="entry name" value="WH_DNA-bd_sf"/>
</dbReference>
<organism evidence="3 4">
    <name type="scientific">Nocardioides plantarum</name>
    <dbReference type="NCBI Taxonomy" id="29299"/>
    <lineage>
        <taxon>Bacteria</taxon>
        <taxon>Bacillati</taxon>
        <taxon>Actinomycetota</taxon>
        <taxon>Actinomycetes</taxon>
        <taxon>Propionibacteriales</taxon>
        <taxon>Nocardioidaceae</taxon>
        <taxon>Nocardioides</taxon>
    </lineage>
</organism>
<accession>A0ABV5KGF4</accession>
<evidence type="ECO:0000256" key="1">
    <source>
        <dbReference type="ARBA" id="ARBA00006479"/>
    </source>
</evidence>
<proteinExistence type="inferred from homology"/>
<sequence>MSAFETPSTDHSVDHLDLRRTNLGLVLRTLRDHGPRSRATLAAELGMTRSTISTLVTELAERGLVREGKVQRAAVGRPGTAVELDGSGVCGLGAEVNVNHVSVVALDLAGNVVNEKRLALDARAMAAEPVIDHLVSLIHASVAELGAQGKRTVGLTVGVAGLVDSRRDLLTHGPNLDWRDVAVGDLIRQRLDGSFPVRIDNEGNLAAAAEATPGVPDRQDILVIFGEIGVGGGIVADGRLLRGRQGYAGEFGHMIVQPQGRRCGCGRTGCWETVSGLRALLELVAEPHDPIRNPGMALDDRLAEINRRADLGDARTLDALEQVGTWVGVGAAILANALNPAAIVLSGYYSAVGHHMRAAVERELHAGVLAVDAGGTKVEISALGFGAAVRGGALAALESVYAAPTIVARRTPVAEPVNA</sequence>
<gene>
    <name evidence="3" type="ORF">ACFFRI_22430</name>
</gene>
<feature type="domain" description="HTH marR-type" evidence="2">
    <location>
        <begin position="26"/>
        <end position="67"/>
    </location>
</feature>
<keyword evidence="4" id="KW-1185">Reference proteome</keyword>
<dbReference type="SUPFAM" id="SSF46785">
    <property type="entry name" value="Winged helix' DNA-binding domain"/>
    <property type="match status" value="1"/>
</dbReference>
<dbReference type="InterPro" id="IPR043129">
    <property type="entry name" value="ATPase_NBD"/>
</dbReference>
<dbReference type="Gene3D" id="1.10.10.10">
    <property type="entry name" value="Winged helix-like DNA-binding domain superfamily/Winged helix DNA-binding domain"/>
    <property type="match status" value="1"/>
</dbReference>
<dbReference type="InterPro" id="IPR000600">
    <property type="entry name" value="ROK"/>
</dbReference>
<evidence type="ECO:0000259" key="2">
    <source>
        <dbReference type="Pfam" id="PF12802"/>
    </source>
</evidence>
<dbReference type="SUPFAM" id="SSF53067">
    <property type="entry name" value="Actin-like ATPase domain"/>
    <property type="match status" value="2"/>
</dbReference>
<dbReference type="PANTHER" id="PTHR18964:SF149">
    <property type="entry name" value="BIFUNCTIONAL UDP-N-ACETYLGLUCOSAMINE 2-EPIMERASE_N-ACETYLMANNOSAMINE KINASE"/>
    <property type="match status" value="1"/>
</dbReference>
<dbReference type="PANTHER" id="PTHR18964">
    <property type="entry name" value="ROK (REPRESSOR, ORF, KINASE) FAMILY"/>
    <property type="match status" value="1"/>
</dbReference>
<dbReference type="Pfam" id="PF00480">
    <property type="entry name" value="ROK"/>
    <property type="match status" value="1"/>
</dbReference>
<dbReference type="InterPro" id="IPR036388">
    <property type="entry name" value="WH-like_DNA-bd_sf"/>
</dbReference>
<dbReference type="CDD" id="cd24076">
    <property type="entry name" value="ASKHA_ATPase_ROK_BsXylR-like"/>
    <property type="match status" value="1"/>
</dbReference>
<protein>
    <submittedName>
        <fullName evidence="3">ROK family protein</fullName>
    </submittedName>
</protein>
<dbReference type="Proteomes" id="UP001589750">
    <property type="component" value="Unassembled WGS sequence"/>
</dbReference>
<comment type="similarity">
    <text evidence="1">Belongs to the ROK (NagC/XylR) family.</text>
</comment>
<dbReference type="InterPro" id="IPR000835">
    <property type="entry name" value="HTH_MarR-typ"/>
</dbReference>
<reference evidence="3 4" key="1">
    <citation type="submission" date="2024-09" db="EMBL/GenBank/DDBJ databases">
        <authorList>
            <person name="Sun Q."/>
            <person name="Mori K."/>
        </authorList>
    </citation>
    <scope>NUCLEOTIDE SEQUENCE [LARGE SCALE GENOMIC DNA]</scope>
    <source>
        <strain evidence="3 4">JCM 9626</strain>
    </source>
</reference>
<evidence type="ECO:0000313" key="3">
    <source>
        <dbReference type="EMBL" id="MFB9315818.1"/>
    </source>
</evidence>
<comment type="caution">
    <text evidence="3">The sequence shown here is derived from an EMBL/GenBank/DDBJ whole genome shotgun (WGS) entry which is preliminary data.</text>
</comment>
<dbReference type="EMBL" id="JBHMDG010000047">
    <property type="protein sequence ID" value="MFB9315818.1"/>
    <property type="molecule type" value="Genomic_DNA"/>
</dbReference>
<dbReference type="Pfam" id="PF12802">
    <property type="entry name" value="MarR_2"/>
    <property type="match status" value="1"/>
</dbReference>
<evidence type="ECO:0000313" key="4">
    <source>
        <dbReference type="Proteomes" id="UP001589750"/>
    </source>
</evidence>
<dbReference type="Gene3D" id="3.30.420.40">
    <property type="match status" value="2"/>
</dbReference>
<name>A0ABV5KGF4_9ACTN</name>